<dbReference type="InterPro" id="IPR004827">
    <property type="entry name" value="bZIP"/>
</dbReference>
<evidence type="ECO:0000313" key="4">
    <source>
        <dbReference type="Proteomes" id="UP001485043"/>
    </source>
</evidence>
<gene>
    <name evidence="3" type="ORF">WJX84_000020</name>
</gene>
<dbReference type="Gene3D" id="1.20.5.170">
    <property type="match status" value="1"/>
</dbReference>
<dbReference type="CDD" id="cd14686">
    <property type="entry name" value="bZIP"/>
    <property type="match status" value="1"/>
</dbReference>
<feature type="compositionally biased region" description="Polar residues" evidence="1">
    <location>
        <begin position="338"/>
        <end position="352"/>
    </location>
</feature>
<dbReference type="PROSITE" id="PS00036">
    <property type="entry name" value="BZIP_BASIC"/>
    <property type="match status" value="1"/>
</dbReference>
<dbReference type="AlphaFoldDB" id="A0AAW1SSL2"/>
<dbReference type="SUPFAM" id="SSF57959">
    <property type="entry name" value="Leucine zipper domain"/>
    <property type="match status" value="1"/>
</dbReference>
<proteinExistence type="predicted"/>
<dbReference type="InterPro" id="IPR046347">
    <property type="entry name" value="bZIP_sf"/>
</dbReference>
<name>A0AAW1SSL2_9CHLO</name>
<comment type="caution">
    <text evidence="3">The sequence shown here is derived from an EMBL/GenBank/DDBJ whole genome shotgun (WGS) entry which is preliminary data.</text>
</comment>
<accession>A0AAW1SSL2</accession>
<evidence type="ECO:0000256" key="1">
    <source>
        <dbReference type="SAM" id="MobiDB-lite"/>
    </source>
</evidence>
<organism evidence="3 4">
    <name type="scientific">Apatococcus fuscideae</name>
    <dbReference type="NCBI Taxonomy" id="2026836"/>
    <lineage>
        <taxon>Eukaryota</taxon>
        <taxon>Viridiplantae</taxon>
        <taxon>Chlorophyta</taxon>
        <taxon>core chlorophytes</taxon>
        <taxon>Trebouxiophyceae</taxon>
        <taxon>Chlorellales</taxon>
        <taxon>Chlorellaceae</taxon>
        <taxon>Apatococcus</taxon>
    </lineage>
</organism>
<keyword evidence="4" id="KW-1185">Reference proteome</keyword>
<feature type="domain" description="BZIP" evidence="2">
    <location>
        <begin position="231"/>
        <end position="246"/>
    </location>
</feature>
<feature type="region of interest" description="Disordered" evidence="1">
    <location>
        <begin position="303"/>
        <end position="361"/>
    </location>
</feature>
<reference evidence="3 4" key="1">
    <citation type="journal article" date="2024" name="Nat. Commun.">
        <title>Phylogenomics reveals the evolutionary origins of lichenization in chlorophyte algae.</title>
        <authorList>
            <person name="Puginier C."/>
            <person name="Libourel C."/>
            <person name="Otte J."/>
            <person name="Skaloud P."/>
            <person name="Haon M."/>
            <person name="Grisel S."/>
            <person name="Petersen M."/>
            <person name="Berrin J.G."/>
            <person name="Delaux P.M."/>
            <person name="Dal Grande F."/>
            <person name="Keller J."/>
        </authorList>
    </citation>
    <scope>NUCLEOTIDE SEQUENCE [LARGE SCALE GENOMIC DNA]</scope>
    <source>
        <strain evidence="3 4">SAG 2523</strain>
    </source>
</reference>
<evidence type="ECO:0000313" key="3">
    <source>
        <dbReference type="EMBL" id="KAK9856471.1"/>
    </source>
</evidence>
<sequence length="361" mass="39363">MNTMHAQPPQHQQWGPPAVRQNTVDAMLDDLQIPDVRMDLNLPDDSFDFQGYPGLAAPSMNPAGSLRDPLQAGSLGNLGLTTGMSGDMEAFGGNLPPAAEGMLQGLGPSSDMGFGQLGSRLITTGNGLQPPYPADPPIPSMPGLPELPPFSSEMYSTPFAAPHTQYGGMLNMPTGMPAMSDDSGSGPRVVDPDDLYPTTAENEAHADANHDSHYHHGLGPTHDTKTKRNAKQQMQNKQAQQRYRERRKQRFTEMEQQVKVLTNQLQDQASLRRQNNALMMRVQELEHAVLLRTAALEQAHEQLRAQGTATKQTEEDSHTSQTPETGNGGDFDTYIMQPGTSLNRTEQTSSRAVGNKPRRSS</sequence>
<dbReference type="GO" id="GO:0003700">
    <property type="term" value="F:DNA-binding transcription factor activity"/>
    <property type="evidence" value="ECO:0007669"/>
    <property type="project" value="InterPro"/>
</dbReference>
<feature type="compositionally biased region" description="Low complexity" evidence="1">
    <location>
        <begin position="231"/>
        <end position="241"/>
    </location>
</feature>
<evidence type="ECO:0000259" key="2">
    <source>
        <dbReference type="PROSITE" id="PS00036"/>
    </source>
</evidence>
<protein>
    <recommendedName>
        <fullName evidence="2">BZIP domain-containing protein</fullName>
    </recommendedName>
</protein>
<feature type="region of interest" description="Disordered" evidence="1">
    <location>
        <begin position="208"/>
        <end position="249"/>
    </location>
</feature>
<dbReference type="EMBL" id="JALJOV010001008">
    <property type="protein sequence ID" value="KAK9856471.1"/>
    <property type="molecule type" value="Genomic_DNA"/>
</dbReference>
<dbReference type="Proteomes" id="UP001485043">
    <property type="component" value="Unassembled WGS sequence"/>
</dbReference>